<evidence type="ECO:0000259" key="9">
    <source>
        <dbReference type="SMART" id="SM00900"/>
    </source>
</evidence>
<dbReference type="InterPro" id="IPR007329">
    <property type="entry name" value="FMN-bd"/>
</dbReference>
<evidence type="ECO:0000256" key="5">
    <source>
        <dbReference type="ARBA" id="ARBA00022827"/>
    </source>
</evidence>
<dbReference type="InterPro" id="IPR010960">
    <property type="entry name" value="Flavocytochrome_c"/>
</dbReference>
<comment type="cofactor">
    <cofactor evidence="8">
        <name>FMN</name>
        <dbReference type="ChEBI" id="CHEBI:58210"/>
    </cofactor>
    <text evidence="8">Binds 1 or 2 FMN covalently per subunit.</text>
</comment>
<dbReference type="RefSeq" id="WP_026936222.1">
    <property type="nucleotide sequence ID" value="NZ_CP028426.1"/>
</dbReference>
<dbReference type="InterPro" id="IPR005025">
    <property type="entry name" value="FMN_Rdtase-like_dom"/>
</dbReference>
<comment type="caution">
    <text evidence="10">The sequence shown here is derived from an EMBL/GenBank/DDBJ whole genome shotgun (WGS) entry which is preliminary data.</text>
</comment>
<reference evidence="10" key="2">
    <citation type="journal article" date="2022" name="Sci. Rep.">
        <title>In silico prediction of the enzymes involved in the degradation of the herbicide molinate by Gulosibacter molinativorax ON4T.</title>
        <authorList>
            <person name="Lopes A.R."/>
            <person name="Bunin E."/>
            <person name="Viana A.T."/>
            <person name="Froufe H."/>
            <person name="Munoz-Merida A."/>
            <person name="Pinho D."/>
            <person name="Figueiredo J."/>
            <person name="Barroso C."/>
            <person name="Vaz-Moreira I."/>
            <person name="Bellanger X."/>
            <person name="Egas C."/>
            <person name="Nunes O.C."/>
        </authorList>
    </citation>
    <scope>NUCLEOTIDE SEQUENCE</scope>
    <source>
        <strain evidence="10">ON4</strain>
    </source>
</reference>
<dbReference type="NCBIfam" id="TIGR01813">
    <property type="entry name" value="flavo_cyto_c"/>
    <property type="match status" value="1"/>
</dbReference>
<dbReference type="InterPro" id="IPR050315">
    <property type="entry name" value="FAD-oxidoreductase_2"/>
</dbReference>
<dbReference type="Pfam" id="PF04205">
    <property type="entry name" value="FMN_bind"/>
    <property type="match status" value="1"/>
</dbReference>
<evidence type="ECO:0000256" key="6">
    <source>
        <dbReference type="ARBA" id="ARBA00023002"/>
    </source>
</evidence>
<dbReference type="EMBL" id="PXVD01000005">
    <property type="protein sequence ID" value="MDJ1370490.1"/>
    <property type="molecule type" value="Genomic_DNA"/>
</dbReference>
<comment type="similarity">
    <text evidence="1 8">Belongs to the FAD-dependent oxidoreductase 2 family. FRD/SDH subfamily.</text>
</comment>
<evidence type="ECO:0000313" key="10">
    <source>
        <dbReference type="EMBL" id="MDJ1370490.1"/>
    </source>
</evidence>
<evidence type="ECO:0000256" key="7">
    <source>
        <dbReference type="ARBA" id="ARBA00049922"/>
    </source>
</evidence>
<protein>
    <recommendedName>
        <fullName evidence="3 8">Urocanate reductase</fullName>
        <ecNumber evidence="2 8">1.3.99.33</ecNumber>
    </recommendedName>
</protein>
<dbReference type="EC" id="1.3.99.33" evidence="2 8"/>
<dbReference type="InterPro" id="IPR029039">
    <property type="entry name" value="Flavoprotein-like_sf"/>
</dbReference>
<dbReference type="SUPFAM" id="SSF56425">
    <property type="entry name" value="Succinate dehydrogenase/fumarate reductase flavoprotein, catalytic domain"/>
    <property type="match status" value="1"/>
</dbReference>
<dbReference type="SUPFAM" id="SSF51905">
    <property type="entry name" value="FAD/NAD(P)-binding domain"/>
    <property type="match status" value="1"/>
</dbReference>
<dbReference type="Gene3D" id="3.50.50.60">
    <property type="entry name" value="FAD/NAD(P)-binding domain"/>
    <property type="match status" value="2"/>
</dbReference>
<dbReference type="InterPro" id="IPR003953">
    <property type="entry name" value="FAD-dep_OxRdtase_2_FAD-bd"/>
</dbReference>
<keyword evidence="11" id="KW-1185">Reference proteome</keyword>
<dbReference type="Gene3D" id="3.40.50.360">
    <property type="match status" value="1"/>
</dbReference>
<proteinExistence type="inferred from homology"/>
<dbReference type="Pfam" id="PF00890">
    <property type="entry name" value="FAD_binding_2"/>
    <property type="match status" value="1"/>
</dbReference>
<name>A0ABT7C5M1_9MICO</name>
<feature type="domain" description="FMN-binding" evidence="9">
    <location>
        <begin position="201"/>
        <end position="275"/>
    </location>
</feature>
<evidence type="ECO:0000256" key="1">
    <source>
        <dbReference type="ARBA" id="ARBA00008040"/>
    </source>
</evidence>
<dbReference type="SMART" id="SM00900">
    <property type="entry name" value="FMN_bind"/>
    <property type="match status" value="1"/>
</dbReference>
<dbReference type="Gene3D" id="3.90.1010.20">
    <property type="match status" value="1"/>
</dbReference>
<comment type="cofactor">
    <cofactor evidence="8">
        <name>FAD</name>
        <dbReference type="ChEBI" id="CHEBI:57692"/>
    </cofactor>
    <text evidence="8">Binds 1 FAD per subunit.</text>
</comment>
<accession>A0ABT7C5M1</accession>
<dbReference type="InterPro" id="IPR027477">
    <property type="entry name" value="Succ_DH/fumarate_Rdtase_cat_sf"/>
</dbReference>
<keyword evidence="5 8" id="KW-0274">FAD</keyword>
<dbReference type="PANTHER" id="PTHR43400">
    <property type="entry name" value="FUMARATE REDUCTASE"/>
    <property type="match status" value="1"/>
</dbReference>
<evidence type="ECO:0000256" key="2">
    <source>
        <dbReference type="ARBA" id="ARBA00013137"/>
    </source>
</evidence>
<dbReference type="PANTHER" id="PTHR43400:SF7">
    <property type="entry name" value="FAD-DEPENDENT OXIDOREDUCTASE 2 FAD BINDING DOMAIN-CONTAINING PROTEIN"/>
    <property type="match status" value="1"/>
</dbReference>
<sequence length="808" mass="87383">MKIVGIVGSNAEKSYNRTLLHFIATQFSDDVEFEVCEIADLPMFDASSDQAESEPMASLAEKIEQADGVILATPEYNHSIPSTLNSFIEWMSFKLHPFQGKPVMIVGASNDVQGSSRAQLHLRQILDSPGVNSLVMPGNEFLLGTAHEAFDEYGKLKDEDTVAFLSSCLKRFVRFIGVANLLNLPEDIEFEPGTYQVSAVGYHGKLPMSVTFGRDRIEDIEIDTSTETQGIADVVFTRIPEQIISGQTLNIDTISGATATSQGVLNGVADAVELANADPEILRNRPKPSKASQSAPITLDTDVVVVGAGGAGLAAAASVLQNGKQVIVLEKFPAIGGNTVRTGGPMNSADPTWQKEFAALAGEDATLRGISETPESEIDAEYLDDFRALQGEISAYFAEVEGKDEYLFDSSLLHRIQTYLGGVRTDLTGTRTYGTYELVKLLTDNVLDSVHWLEDIGVEFDYEQVSMPVGALWRRGHKPIANEGFAFVQALSQWVESNGGDIRTEMDVQKLLIEEGRVVGVEARNGDQRVIVRSKAVVLASGGFGSNTKMLQQYNTYWQEIADDTTTSNSPAIQGDGINLALQAGAALVDMGFIQMLPTCDPKTGALFTGLQVPPANFVMVNQQGRRFVNEFGSRDEISKAAIENGTLYYLIADDEIKKTAFNTNQEMLDAQVTKNDGTLYRADTLEELAEQIGIEPAVLVEEIDKYNSYADAGEDPEFHKSAFDLKVVQAPFYATPRRPAVHHTMGGVKINTKTEVLNTEGNVIPGLYAAGEVAGGIHAGNRLGGNALADIFTFGRFAGANAANGQA</sequence>
<dbReference type="Gene3D" id="3.90.700.10">
    <property type="entry name" value="Succinate dehydrogenase/fumarate reductase flavoprotein, catalytic domain"/>
    <property type="match status" value="1"/>
</dbReference>
<gene>
    <name evidence="10" type="ORF">C7K25_03740</name>
</gene>
<dbReference type="Pfam" id="PF03358">
    <property type="entry name" value="FMN_red"/>
    <property type="match status" value="1"/>
</dbReference>
<keyword evidence="6 8" id="KW-0560">Oxidoreductase</keyword>
<reference evidence="10" key="1">
    <citation type="submission" date="2018-03" db="EMBL/GenBank/DDBJ databases">
        <authorList>
            <person name="Nunes O.C."/>
            <person name="Lopes A.R."/>
            <person name="Froufe H."/>
            <person name="Munoz-Merida A."/>
            <person name="Barroso C."/>
            <person name="Egas C."/>
        </authorList>
    </citation>
    <scope>NUCLEOTIDE SEQUENCE</scope>
    <source>
        <strain evidence="10">ON4</strain>
    </source>
</reference>
<organism evidence="10 11">
    <name type="scientific">Gulosibacter molinativorax</name>
    <dbReference type="NCBI Taxonomy" id="256821"/>
    <lineage>
        <taxon>Bacteria</taxon>
        <taxon>Bacillati</taxon>
        <taxon>Actinomycetota</taxon>
        <taxon>Actinomycetes</taxon>
        <taxon>Micrococcales</taxon>
        <taxon>Microbacteriaceae</taxon>
        <taxon>Gulosibacter</taxon>
    </lineage>
</organism>
<keyword evidence="4 8" id="KW-0285">Flavoprotein</keyword>
<evidence type="ECO:0000256" key="3">
    <source>
        <dbReference type="ARBA" id="ARBA00015872"/>
    </source>
</evidence>
<comment type="catalytic activity">
    <reaction evidence="7 8">
        <text>dihydrourocanate + A = urocanate + AH2</text>
        <dbReference type="Rhea" id="RHEA:36059"/>
        <dbReference type="ChEBI" id="CHEBI:13193"/>
        <dbReference type="ChEBI" id="CHEBI:17499"/>
        <dbReference type="ChEBI" id="CHEBI:27247"/>
        <dbReference type="ChEBI" id="CHEBI:72991"/>
        <dbReference type="EC" id="1.3.99.33"/>
    </reaction>
</comment>
<dbReference type="Proteomes" id="UP001170379">
    <property type="component" value="Unassembled WGS sequence"/>
</dbReference>
<evidence type="ECO:0000313" key="11">
    <source>
        <dbReference type="Proteomes" id="UP001170379"/>
    </source>
</evidence>
<dbReference type="SUPFAM" id="SSF52218">
    <property type="entry name" value="Flavoproteins"/>
    <property type="match status" value="1"/>
</dbReference>
<dbReference type="InterPro" id="IPR036188">
    <property type="entry name" value="FAD/NAD-bd_sf"/>
</dbReference>
<evidence type="ECO:0000256" key="4">
    <source>
        <dbReference type="ARBA" id="ARBA00022630"/>
    </source>
</evidence>
<evidence type="ECO:0000256" key="8">
    <source>
        <dbReference type="RuleBase" id="RU366062"/>
    </source>
</evidence>